<keyword evidence="3 5" id="KW-1133">Transmembrane helix</keyword>
<dbReference type="PANTHER" id="PTHR43847">
    <property type="entry name" value="BLL3993 PROTEIN"/>
    <property type="match status" value="1"/>
</dbReference>
<keyword evidence="7" id="KW-1185">Reference proteome</keyword>
<keyword evidence="2 5" id="KW-0812">Transmembrane</keyword>
<gene>
    <name evidence="6" type="ORF">DZC73_09285</name>
</gene>
<dbReference type="InterPro" id="IPR007318">
    <property type="entry name" value="Phopholipid_MeTrfase"/>
</dbReference>
<proteinExistence type="predicted"/>
<dbReference type="GO" id="GO:0008168">
    <property type="term" value="F:methyltransferase activity"/>
    <property type="evidence" value="ECO:0007669"/>
    <property type="project" value="UniProtKB-KW"/>
</dbReference>
<dbReference type="RefSeq" id="WP_124539944.1">
    <property type="nucleotide sequence ID" value="NZ_QUSW01000002.1"/>
</dbReference>
<feature type="transmembrane region" description="Helical" evidence="5">
    <location>
        <begin position="45"/>
        <end position="64"/>
    </location>
</feature>
<evidence type="ECO:0000313" key="7">
    <source>
        <dbReference type="Proteomes" id="UP000267464"/>
    </source>
</evidence>
<comment type="subcellular location">
    <subcellularLocation>
        <location evidence="1">Endomembrane system</location>
        <topology evidence="1">Multi-pass membrane protein</topology>
    </subcellularLocation>
</comment>
<reference evidence="6 7" key="1">
    <citation type="submission" date="2018-08" db="EMBL/GenBank/DDBJ databases">
        <authorList>
            <person name="Khan S.A."/>
            <person name="Jeon C.O."/>
            <person name="Chun B.H."/>
            <person name="Jeong S.E."/>
        </authorList>
    </citation>
    <scope>NUCLEOTIDE SEQUENCE [LARGE SCALE GENOMIC DNA]</scope>
    <source>
        <strain evidence="6 7">S-16</strain>
    </source>
</reference>
<comment type="caution">
    <text evidence="6">The sequence shown here is derived from an EMBL/GenBank/DDBJ whole genome shotgun (WGS) entry which is preliminary data.</text>
</comment>
<dbReference type="GO" id="GO:0032259">
    <property type="term" value="P:methylation"/>
    <property type="evidence" value="ECO:0007669"/>
    <property type="project" value="UniProtKB-KW"/>
</dbReference>
<keyword evidence="4 5" id="KW-0472">Membrane</keyword>
<dbReference type="Proteomes" id="UP000267464">
    <property type="component" value="Unassembled WGS sequence"/>
</dbReference>
<dbReference type="PANTHER" id="PTHR43847:SF1">
    <property type="entry name" value="BLL3993 PROTEIN"/>
    <property type="match status" value="1"/>
</dbReference>
<dbReference type="InterPro" id="IPR052527">
    <property type="entry name" value="Metal_cation-efflux_comp"/>
</dbReference>
<dbReference type="AlphaFoldDB" id="A0A3N7HRZ9"/>
<name>A0A3N7HRZ9_9BURK</name>
<protein>
    <submittedName>
        <fullName evidence="6">Isoprenylcysteine carboxylmethyltransferase family protein</fullName>
    </submittedName>
</protein>
<evidence type="ECO:0000256" key="2">
    <source>
        <dbReference type="ARBA" id="ARBA00022692"/>
    </source>
</evidence>
<keyword evidence="6" id="KW-0489">Methyltransferase</keyword>
<organism evidence="6 7">
    <name type="scientific">Piscinibacter terrae</name>
    <dbReference type="NCBI Taxonomy" id="2496871"/>
    <lineage>
        <taxon>Bacteria</taxon>
        <taxon>Pseudomonadati</taxon>
        <taxon>Pseudomonadota</taxon>
        <taxon>Betaproteobacteria</taxon>
        <taxon>Burkholderiales</taxon>
        <taxon>Sphaerotilaceae</taxon>
        <taxon>Piscinibacter</taxon>
    </lineage>
</organism>
<dbReference type="Pfam" id="PF04191">
    <property type="entry name" value="PEMT"/>
    <property type="match status" value="1"/>
</dbReference>
<evidence type="ECO:0000256" key="1">
    <source>
        <dbReference type="ARBA" id="ARBA00004127"/>
    </source>
</evidence>
<feature type="transmembrane region" description="Helical" evidence="5">
    <location>
        <begin position="21"/>
        <end position="39"/>
    </location>
</feature>
<evidence type="ECO:0000256" key="3">
    <source>
        <dbReference type="ARBA" id="ARBA00022989"/>
    </source>
</evidence>
<dbReference type="Gene3D" id="1.20.120.1630">
    <property type="match status" value="1"/>
</dbReference>
<sequence length="160" mass="17138">MPDSTPSNERKKVGMLIPPPFLLIGLVVASTVAQLAWFGHFASSIIGVAAGVVLLAASLFLLGWSASTFKQAGTPVRPTSPAVTVVREGPYRFSRNPMYVGMAGLLAGFGLVGGSWFFAAATLVFVAVVHFGVILPEERYLEALHGQAYQSFKAEVRRWV</sequence>
<dbReference type="GO" id="GO:0012505">
    <property type="term" value="C:endomembrane system"/>
    <property type="evidence" value="ECO:0007669"/>
    <property type="project" value="UniProtKB-SubCell"/>
</dbReference>
<evidence type="ECO:0000256" key="4">
    <source>
        <dbReference type="ARBA" id="ARBA00023136"/>
    </source>
</evidence>
<dbReference type="EMBL" id="QUSW01000002">
    <property type="protein sequence ID" value="RQP25037.1"/>
    <property type="molecule type" value="Genomic_DNA"/>
</dbReference>
<keyword evidence="6" id="KW-0808">Transferase</keyword>
<reference evidence="6 7" key="2">
    <citation type="submission" date="2018-12" db="EMBL/GenBank/DDBJ databases">
        <title>Rhizobacter gummiphilus sp. nov., a rubber-degrading bacterium isolated from the soil of a botanical garden in Japan.</title>
        <authorList>
            <person name="Shunsuke S.S."/>
        </authorList>
    </citation>
    <scope>NUCLEOTIDE SEQUENCE [LARGE SCALE GENOMIC DNA]</scope>
    <source>
        <strain evidence="6 7">S-16</strain>
    </source>
</reference>
<accession>A0A3N7HRZ9</accession>
<dbReference type="OrthoDB" id="9811969at2"/>
<evidence type="ECO:0000256" key="5">
    <source>
        <dbReference type="SAM" id="Phobius"/>
    </source>
</evidence>
<evidence type="ECO:0000313" key="6">
    <source>
        <dbReference type="EMBL" id="RQP25037.1"/>
    </source>
</evidence>
<feature type="transmembrane region" description="Helical" evidence="5">
    <location>
        <begin position="102"/>
        <end position="135"/>
    </location>
</feature>